<name>A0ABP5SWY3_9PSEU</name>
<protein>
    <recommendedName>
        <fullName evidence="3">Transposase</fullName>
    </recommendedName>
</protein>
<sequence>MAEVEVRGKRIILEVAVINAQAWLICPIAGERCGMVKAELGAIAVDCMAWHLEHAHPTL</sequence>
<proteinExistence type="predicted"/>
<comment type="caution">
    <text evidence="1">The sequence shown here is derived from an EMBL/GenBank/DDBJ whole genome shotgun (WGS) entry which is preliminary data.</text>
</comment>
<dbReference type="RefSeq" id="WP_344127695.1">
    <property type="nucleotide sequence ID" value="NZ_BAAARA010000003.1"/>
</dbReference>
<reference evidence="2" key="1">
    <citation type="journal article" date="2019" name="Int. J. Syst. Evol. Microbiol.">
        <title>The Global Catalogue of Microorganisms (GCM) 10K type strain sequencing project: providing services to taxonomists for standard genome sequencing and annotation.</title>
        <authorList>
            <consortium name="The Broad Institute Genomics Platform"/>
            <consortium name="The Broad Institute Genome Sequencing Center for Infectious Disease"/>
            <person name="Wu L."/>
            <person name="Ma J."/>
        </authorList>
    </citation>
    <scope>NUCLEOTIDE SEQUENCE [LARGE SCALE GENOMIC DNA]</scope>
    <source>
        <strain evidence="2">JCM 16221</strain>
    </source>
</reference>
<dbReference type="EMBL" id="BAAARA010000003">
    <property type="protein sequence ID" value="GAA2338230.1"/>
    <property type="molecule type" value="Genomic_DNA"/>
</dbReference>
<evidence type="ECO:0008006" key="3">
    <source>
        <dbReference type="Google" id="ProtNLM"/>
    </source>
</evidence>
<evidence type="ECO:0000313" key="1">
    <source>
        <dbReference type="EMBL" id="GAA2338230.1"/>
    </source>
</evidence>
<gene>
    <name evidence="1" type="ORF">GCM10009854_13080</name>
</gene>
<accession>A0ABP5SWY3</accession>
<dbReference type="Proteomes" id="UP001501218">
    <property type="component" value="Unassembled WGS sequence"/>
</dbReference>
<evidence type="ECO:0000313" key="2">
    <source>
        <dbReference type="Proteomes" id="UP001501218"/>
    </source>
</evidence>
<keyword evidence="2" id="KW-1185">Reference proteome</keyword>
<organism evidence="1 2">
    <name type="scientific">Saccharopolyspora halophila</name>
    <dbReference type="NCBI Taxonomy" id="405551"/>
    <lineage>
        <taxon>Bacteria</taxon>
        <taxon>Bacillati</taxon>
        <taxon>Actinomycetota</taxon>
        <taxon>Actinomycetes</taxon>
        <taxon>Pseudonocardiales</taxon>
        <taxon>Pseudonocardiaceae</taxon>
        <taxon>Saccharopolyspora</taxon>
    </lineage>
</organism>